<evidence type="ECO:0000313" key="7">
    <source>
        <dbReference type="EMBL" id="PKS11635.1"/>
    </source>
</evidence>
<dbReference type="Pfam" id="PF08314">
    <property type="entry name" value="Sec39"/>
    <property type="match status" value="1"/>
</dbReference>
<evidence type="ECO:0000256" key="4">
    <source>
        <dbReference type="ARBA" id="ARBA00022927"/>
    </source>
</evidence>
<dbReference type="InterPro" id="IPR013244">
    <property type="entry name" value="Sec39_domain"/>
</dbReference>
<name>A0A2N3NGT0_9PEZI</name>
<keyword evidence="4" id="KW-0653">Protein transport</keyword>
<feature type="domain" description="Sec39" evidence="6">
    <location>
        <begin position="53"/>
        <end position="832"/>
    </location>
</feature>
<reference evidence="7 8" key="1">
    <citation type="journal article" date="2017" name="G3 (Bethesda)">
        <title>First Draft Genome Sequence of the Pathogenic Fungus Lomentospora prolificans (Formerly Scedosporium prolificans).</title>
        <authorList>
            <person name="Luo R."/>
            <person name="Zimin A."/>
            <person name="Workman R."/>
            <person name="Fan Y."/>
            <person name="Pertea G."/>
            <person name="Grossman N."/>
            <person name="Wear M.P."/>
            <person name="Jia B."/>
            <person name="Miller H."/>
            <person name="Casadevall A."/>
            <person name="Timp W."/>
            <person name="Zhang S.X."/>
            <person name="Salzberg S.L."/>
        </authorList>
    </citation>
    <scope>NUCLEOTIDE SEQUENCE [LARGE SCALE GENOMIC DNA]</scope>
    <source>
        <strain evidence="7 8">JHH-5317</strain>
    </source>
</reference>
<evidence type="ECO:0000256" key="5">
    <source>
        <dbReference type="SAM" id="MobiDB-lite"/>
    </source>
</evidence>
<comment type="caution">
    <text evidence="7">The sequence shown here is derived from an EMBL/GenBank/DDBJ whole genome shotgun (WGS) entry which is preliminary data.</text>
</comment>
<keyword evidence="2" id="KW-0813">Transport</keyword>
<proteinExistence type="predicted"/>
<organism evidence="7 8">
    <name type="scientific">Lomentospora prolificans</name>
    <dbReference type="NCBI Taxonomy" id="41688"/>
    <lineage>
        <taxon>Eukaryota</taxon>
        <taxon>Fungi</taxon>
        <taxon>Dikarya</taxon>
        <taxon>Ascomycota</taxon>
        <taxon>Pezizomycotina</taxon>
        <taxon>Sordariomycetes</taxon>
        <taxon>Hypocreomycetidae</taxon>
        <taxon>Microascales</taxon>
        <taxon>Microascaceae</taxon>
        <taxon>Lomentospora</taxon>
    </lineage>
</organism>
<accession>A0A2N3NGT0</accession>
<dbReference type="OrthoDB" id="3434013at2759"/>
<evidence type="ECO:0000313" key="8">
    <source>
        <dbReference type="Proteomes" id="UP000233524"/>
    </source>
</evidence>
<comment type="subcellular location">
    <subcellularLocation>
        <location evidence="1">Endoplasmic reticulum</location>
    </subcellularLocation>
</comment>
<dbReference type="Proteomes" id="UP000233524">
    <property type="component" value="Unassembled WGS sequence"/>
</dbReference>
<keyword evidence="3" id="KW-0256">Endoplasmic reticulum</keyword>
<keyword evidence="8" id="KW-1185">Reference proteome</keyword>
<dbReference type="GO" id="GO:0005783">
    <property type="term" value="C:endoplasmic reticulum"/>
    <property type="evidence" value="ECO:0007669"/>
    <property type="project" value="UniProtKB-SubCell"/>
</dbReference>
<evidence type="ECO:0000256" key="1">
    <source>
        <dbReference type="ARBA" id="ARBA00004240"/>
    </source>
</evidence>
<feature type="region of interest" description="Disordered" evidence="5">
    <location>
        <begin position="895"/>
        <end position="918"/>
    </location>
</feature>
<protein>
    <recommendedName>
        <fullName evidence="6">Sec39 domain-containing protein</fullName>
    </recommendedName>
</protein>
<dbReference type="PANTHER" id="PTHR40787">
    <property type="entry name" value="SECRETED PROTEIN"/>
    <property type="match status" value="1"/>
</dbReference>
<dbReference type="VEuPathDB" id="FungiDB:jhhlp_001786"/>
<dbReference type="InParanoid" id="A0A2N3NGT0"/>
<dbReference type="AlphaFoldDB" id="A0A2N3NGT0"/>
<dbReference type="GO" id="GO:0015031">
    <property type="term" value="P:protein transport"/>
    <property type="evidence" value="ECO:0007669"/>
    <property type="project" value="UniProtKB-KW"/>
</dbReference>
<evidence type="ECO:0000259" key="6">
    <source>
        <dbReference type="Pfam" id="PF08314"/>
    </source>
</evidence>
<evidence type="ECO:0000256" key="2">
    <source>
        <dbReference type="ARBA" id="ARBA00022448"/>
    </source>
</evidence>
<sequence length="947" mass="103536">MAFLEPPVSTTAPPSFYPGPEQDSVSDAEVPTHRDVSVNSIMSAALLSPPKLVLLAASLASHADIDSLSYLVSQRGDVLNKDLVLRILLTYLPETVPSHSYVPFLQELASGDYPRYDPVEIDSSAVDALQEKEALKKVRKLHLLPLTWSDAPTAISHDSLALFLLRRAHRVDAAAGLLTQLPALLVPFLHDTPSLRPWVISVLLPLLRRNYQYYPHNCVPQTLEEFRALPDSAALAFLLSETGVDEANINLIGRDMKGLVGPWLYRPEKWIEASPDETGPEGLPPFSSLEVVLDWLTLQASKKWRIAVGVVQQWDGPMDSDFDGYGESHWSVAQQEYLQRRYLRAALASAYLVGESTLDAISGAHSIAARVASILGIAAPAPLEHSRIVALDLLNLDQGDILSPKLVSYMRNNLLQRTNPITEPIDTSVTRLSALTSSAFLLTSAGLPCTVRRAGDLVFLRDSGEQKSEAVKFIHLISGRTSQNDDEHWLAARKELFWLWSWSAAEVDSPTSQFGAGVFGAVDREFLEKEFLKALLTATRYGLARKIYEESGDGFLDSAVLRDNIVAAVMSAFDNASNPNRTRGGLKRCDDILNAFPKTMGRGSPAYRRIDSLLKATNTLSHYRLVLKQGEPFSPVVLRVHSDPISIIKKVLEQNPKSYPKIQEFLEVAANMVRAGLYASKSRQASADGDLSALLFESEKRVTAMCIEAALREDDFETAYSYVVSRLTPAQQPPTVPDARGAGPGLVDDWSWSAALQTGQYIRTSQTIRPTHLGTASGNLDIRHLEQRVECLATALRIAPPSQLHEVLKTFRRCEEQLDSAIKEEAAKEAAWDAAGDLRSPGIPGAFTPSLEARALAPSAAPAARETDDVPMSLFDLSRATARAAQKNLSVLSSLGSGGEAHKSAMQASPQDEARTRRRDQIRDAAMGTLVSGVGWLINAPANRTDG</sequence>
<dbReference type="PANTHER" id="PTHR40787:SF3">
    <property type="entry name" value="PROTEIN TRANSPORT PROTEIN SEC39"/>
    <property type="match status" value="1"/>
</dbReference>
<evidence type="ECO:0000256" key="3">
    <source>
        <dbReference type="ARBA" id="ARBA00022824"/>
    </source>
</evidence>
<feature type="region of interest" description="Disordered" evidence="5">
    <location>
        <begin position="1"/>
        <end position="30"/>
    </location>
</feature>
<gene>
    <name evidence="7" type="ORF">jhhlp_001786</name>
</gene>
<dbReference type="GO" id="GO:0006890">
    <property type="term" value="P:retrograde vesicle-mediated transport, Golgi to endoplasmic reticulum"/>
    <property type="evidence" value="ECO:0007669"/>
    <property type="project" value="InterPro"/>
</dbReference>
<dbReference type="EMBL" id="NLAX01000006">
    <property type="protein sequence ID" value="PKS11635.1"/>
    <property type="molecule type" value="Genomic_DNA"/>
</dbReference>